<dbReference type="EMBL" id="CP016539">
    <property type="protein sequence ID" value="ANU21483.1"/>
    <property type="molecule type" value="Genomic_DNA"/>
</dbReference>
<reference evidence="2" key="1">
    <citation type="submission" date="2016-10" db="EMBL/GenBank/DDBJ databases">
        <authorList>
            <person name="See-Too W.S."/>
        </authorList>
    </citation>
    <scope>NUCLEOTIDE SEQUENCE [LARGE SCALE GENOMIC DNA]</scope>
    <source>
        <strain evidence="2">DSM 23997</strain>
    </source>
</reference>
<evidence type="ECO:0000313" key="2">
    <source>
        <dbReference type="EMBL" id="ANU21483.1"/>
    </source>
</evidence>
<name>A0A1C7EBW1_9BACL</name>
<dbReference type="STRING" id="1038856.BBI15_15500"/>
<feature type="domain" description="DUF7000" evidence="1">
    <location>
        <begin position="4"/>
        <end position="158"/>
    </location>
</feature>
<dbReference type="KEGG" id="ppla:BBI15_15500"/>
<evidence type="ECO:0000313" key="3">
    <source>
        <dbReference type="Proteomes" id="UP000092650"/>
    </source>
</evidence>
<dbReference type="InterPro" id="IPR054269">
    <property type="entry name" value="DUF7000"/>
</dbReference>
<gene>
    <name evidence="2" type="ORF">BBI15_15500</name>
</gene>
<evidence type="ECO:0000259" key="1">
    <source>
        <dbReference type="Pfam" id="PF22526"/>
    </source>
</evidence>
<dbReference type="OrthoDB" id="9816011at2"/>
<dbReference type="Proteomes" id="UP000092650">
    <property type="component" value="Chromosome"/>
</dbReference>
<dbReference type="RefSeq" id="WP_068872357.1">
    <property type="nucleotide sequence ID" value="NZ_CP016539.2"/>
</dbReference>
<accession>A0A1C7EBW1</accession>
<sequence>MKSLNQLIHAYTAQLQQGEMQLAYRGIFDLIGKLRARFMRNYPSHDIGSIYPGYMDMTYFSLTTEVLKAKGLKIAIVYMHEKGAFEVWLSARNREIARKYGFLLNGNIADELPVFHDEANQDAIIEYTIASAPDFGNQEALMELIDRQVQQFINAVSSRL</sequence>
<protein>
    <recommendedName>
        <fullName evidence="1">DUF7000 domain-containing protein</fullName>
    </recommendedName>
</protein>
<dbReference type="Pfam" id="PF22526">
    <property type="entry name" value="DUF7000"/>
    <property type="match status" value="1"/>
</dbReference>
<proteinExistence type="predicted"/>
<keyword evidence="3" id="KW-1185">Reference proteome</keyword>
<dbReference type="AlphaFoldDB" id="A0A1C7EBW1"/>
<organism evidence="2 3">
    <name type="scientific">Planococcus plakortidis</name>
    <dbReference type="NCBI Taxonomy" id="1038856"/>
    <lineage>
        <taxon>Bacteria</taxon>
        <taxon>Bacillati</taxon>
        <taxon>Bacillota</taxon>
        <taxon>Bacilli</taxon>
        <taxon>Bacillales</taxon>
        <taxon>Caryophanaceae</taxon>
        <taxon>Planococcus</taxon>
    </lineage>
</organism>